<sequence length="270" mass="30194">MNTSKVHQVVQHAAEKLRGLGNFNKRGSTVALQMMRCNEPQSAVLRKVAGADAVSNAPALSVATCTSDYDGATTTCLSPGEASRCASHKVGNLLGLREDDWVTVHRTARIVARFECGAAPVVEHVRAAPSFVGKPWFSFLRYETSDCDVSWGRACLVLRSLGRTRRSCVVVQLMRRIDPWPGCVLTRFGCTRLGWDFEVETDEYPALELVDASRILREEDVQVDWFGLSDRQGLFAKPASKRLTPEERRASRYFTNVFYPWTSRSMRPGF</sequence>
<proteinExistence type="predicted"/>
<gene>
    <name evidence="1" type="ORF">BU14_0120s0008</name>
</gene>
<protein>
    <submittedName>
        <fullName evidence="1">Uncharacterized protein</fullName>
    </submittedName>
</protein>
<organism evidence="1 2">
    <name type="scientific">Porphyra umbilicalis</name>
    <name type="common">Purple laver</name>
    <name type="synonym">Red alga</name>
    <dbReference type="NCBI Taxonomy" id="2786"/>
    <lineage>
        <taxon>Eukaryota</taxon>
        <taxon>Rhodophyta</taxon>
        <taxon>Bangiophyceae</taxon>
        <taxon>Bangiales</taxon>
        <taxon>Bangiaceae</taxon>
        <taxon>Porphyra</taxon>
    </lineage>
</organism>
<evidence type="ECO:0000313" key="2">
    <source>
        <dbReference type="Proteomes" id="UP000218209"/>
    </source>
</evidence>
<reference evidence="1 2" key="1">
    <citation type="submission" date="2017-03" db="EMBL/GenBank/DDBJ databases">
        <title>WGS assembly of Porphyra umbilicalis.</title>
        <authorList>
            <person name="Brawley S.H."/>
            <person name="Blouin N.A."/>
            <person name="Ficko-Blean E."/>
            <person name="Wheeler G.L."/>
            <person name="Lohr M."/>
            <person name="Goodson H.V."/>
            <person name="Jenkins J.W."/>
            <person name="Blaby-Haas C.E."/>
            <person name="Helliwell K.E."/>
            <person name="Chan C."/>
            <person name="Marriage T."/>
            <person name="Bhattacharya D."/>
            <person name="Klein A.S."/>
            <person name="Badis Y."/>
            <person name="Brodie J."/>
            <person name="Cao Y."/>
            <person name="Collen J."/>
            <person name="Dittami S.M."/>
            <person name="Gachon C.M."/>
            <person name="Green B.R."/>
            <person name="Karpowicz S."/>
            <person name="Kim J.W."/>
            <person name="Kudahl U."/>
            <person name="Lin S."/>
            <person name="Michel G."/>
            <person name="Mittag M."/>
            <person name="Olson B.J."/>
            <person name="Pangilinan J."/>
            <person name="Peng Y."/>
            <person name="Qiu H."/>
            <person name="Shu S."/>
            <person name="Singer J.T."/>
            <person name="Smith A.G."/>
            <person name="Sprecher B.N."/>
            <person name="Wagner V."/>
            <person name="Wang W."/>
            <person name="Wang Z.-Y."/>
            <person name="Yan J."/>
            <person name="Yarish C."/>
            <person name="Zoeuner-Riek S."/>
            <person name="Zhuang Y."/>
            <person name="Zou Y."/>
            <person name="Lindquist E.A."/>
            <person name="Grimwood J."/>
            <person name="Barry K."/>
            <person name="Rokhsar D.S."/>
            <person name="Schmutz J."/>
            <person name="Stiller J.W."/>
            <person name="Grossman A.R."/>
            <person name="Prochnik S.E."/>
        </authorList>
    </citation>
    <scope>NUCLEOTIDE SEQUENCE [LARGE SCALE GENOMIC DNA]</scope>
    <source>
        <strain evidence="1">4086291</strain>
    </source>
</reference>
<accession>A0A1X6PBM6</accession>
<dbReference type="AlphaFoldDB" id="A0A1X6PBM6"/>
<dbReference type="Proteomes" id="UP000218209">
    <property type="component" value="Unassembled WGS sequence"/>
</dbReference>
<dbReference type="EMBL" id="KV918820">
    <property type="protein sequence ID" value="OSX78125.1"/>
    <property type="molecule type" value="Genomic_DNA"/>
</dbReference>
<evidence type="ECO:0000313" key="1">
    <source>
        <dbReference type="EMBL" id="OSX78125.1"/>
    </source>
</evidence>
<keyword evidence="2" id="KW-1185">Reference proteome</keyword>
<name>A0A1X6PBM6_PORUM</name>